<dbReference type="GeneID" id="17036025"/>
<evidence type="ECO:0000313" key="1">
    <source>
        <dbReference type="EMBL" id="EIE18071.1"/>
    </source>
</evidence>
<sequence length="363" mass="40918">MFVETAKGKLVQFSWKPDMLTLDDIRLLERLAGQKDTPIHAIVVHKGVHTVGDWISTYSVNKFPESLFLEEIRVRAEMLADKIATLFPNAALIWRDAFYHHKSLEWEEMNVKLRNITTPIFRNRGFSILPGYNERKTYLHNNISWPGKFQAFVFRVAPFPSVHICVSLAQCATTHNAGDRQHHAMIPDLDWQLALNACVPVNVTNYRCAPGVSGTHDVIGWHASSIPVVTNPVHFLLGQGCCMVWLARLDLDVIRSDLSRSHFCDDLYQSAQAFLQTHDNLLNQCGVPSSSSVSLESLAKLGYSQAKCWFNQAIPGIAPFWVFSRCLQGIIALLGGTHPHWSPKGEERRICGPRILSAFYAQK</sequence>
<dbReference type="Proteomes" id="UP000007264">
    <property type="component" value="Unassembled WGS sequence"/>
</dbReference>
<dbReference type="RefSeq" id="XP_005642615.1">
    <property type="nucleotide sequence ID" value="XM_005642558.1"/>
</dbReference>
<gene>
    <name evidence="1" type="ORF">COCSUDRAFT_45614</name>
</gene>
<name>I0YI52_COCSC</name>
<dbReference type="EMBL" id="AGSI01000027">
    <property type="protein sequence ID" value="EIE18071.1"/>
    <property type="molecule type" value="Genomic_DNA"/>
</dbReference>
<protein>
    <submittedName>
        <fullName evidence="1">Uncharacterized protein</fullName>
    </submittedName>
</protein>
<reference evidence="1 2" key="1">
    <citation type="journal article" date="2012" name="Genome Biol.">
        <title>The genome of the polar eukaryotic microalga coccomyxa subellipsoidea reveals traits of cold adaptation.</title>
        <authorList>
            <person name="Blanc G."/>
            <person name="Agarkova I."/>
            <person name="Grimwood J."/>
            <person name="Kuo A."/>
            <person name="Brueggeman A."/>
            <person name="Dunigan D."/>
            <person name="Gurnon J."/>
            <person name="Ladunga I."/>
            <person name="Lindquist E."/>
            <person name="Lucas S."/>
            <person name="Pangilinan J."/>
            <person name="Proschold T."/>
            <person name="Salamov A."/>
            <person name="Schmutz J."/>
            <person name="Weeks D."/>
            <person name="Yamada T."/>
            <person name="Claverie J.M."/>
            <person name="Grigoriev I."/>
            <person name="Van Etten J."/>
            <person name="Lomsadze A."/>
            <person name="Borodovsky M."/>
        </authorList>
    </citation>
    <scope>NUCLEOTIDE SEQUENCE [LARGE SCALE GENOMIC DNA]</scope>
    <source>
        <strain evidence="1 2">C-169</strain>
    </source>
</reference>
<comment type="caution">
    <text evidence="1">The sequence shown here is derived from an EMBL/GenBank/DDBJ whole genome shotgun (WGS) entry which is preliminary data.</text>
</comment>
<dbReference type="KEGG" id="csl:COCSUDRAFT_45614"/>
<dbReference type="AlphaFoldDB" id="I0YI52"/>
<evidence type="ECO:0000313" key="2">
    <source>
        <dbReference type="Proteomes" id="UP000007264"/>
    </source>
</evidence>
<keyword evidence="2" id="KW-1185">Reference proteome</keyword>
<organism evidence="1 2">
    <name type="scientific">Coccomyxa subellipsoidea (strain C-169)</name>
    <name type="common">Green microalga</name>
    <dbReference type="NCBI Taxonomy" id="574566"/>
    <lineage>
        <taxon>Eukaryota</taxon>
        <taxon>Viridiplantae</taxon>
        <taxon>Chlorophyta</taxon>
        <taxon>core chlorophytes</taxon>
        <taxon>Trebouxiophyceae</taxon>
        <taxon>Trebouxiophyceae incertae sedis</taxon>
        <taxon>Coccomyxaceae</taxon>
        <taxon>Coccomyxa</taxon>
        <taxon>Coccomyxa subellipsoidea</taxon>
    </lineage>
</organism>
<proteinExistence type="predicted"/>
<accession>I0YI52</accession>